<name>A0ABT8KHS1_9BACT</name>
<accession>A0ABT8KHS1</accession>
<evidence type="ECO:0000313" key="3">
    <source>
        <dbReference type="EMBL" id="MDN5200272.1"/>
    </source>
</evidence>
<proteinExistence type="predicted"/>
<dbReference type="RefSeq" id="WP_346750297.1">
    <property type="nucleotide sequence ID" value="NZ_JAUJEA010000001.1"/>
</dbReference>
<evidence type="ECO:0000256" key="1">
    <source>
        <dbReference type="SAM" id="SignalP"/>
    </source>
</evidence>
<sequence length="224" mass="24601">MKRSINALLFILITFLANNSQAQFLENLKTGFRIGPNVSSFAGEDRASWGLGEDPKLVPGFSAGVYAQHELNNGLIVESGLYLTRKGAKYEGMGYDISESATVDRTDRKILTGIDMPFMARYYVNEQISVFAGPQISFLVSAKNKIEEGGSKRKEDVNDSYKSVGLNFTLGAGYDFENSIHAQVNFTPGISNITKSEYEGISTFDVKDCIFWISIGCPFPLGGE</sequence>
<protein>
    <submittedName>
        <fullName evidence="3">Porin family protein</fullName>
    </submittedName>
</protein>
<keyword evidence="4" id="KW-1185">Reference proteome</keyword>
<feature type="chain" id="PRO_5045723303" evidence="1">
    <location>
        <begin position="23"/>
        <end position="224"/>
    </location>
</feature>
<feature type="signal peptide" evidence="1">
    <location>
        <begin position="1"/>
        <end position="22"/>
    </location>
</feature>
<gene>
    <name evidence="3" type="ORF">QQ008_02845</name>
</gene>
<comment type="caution">
    <text evidence="3">The sequence shown here is derived from an EMBL/GenBank/DDBJ whole genome shotgun (WGS) entry which is preliminary data.</text>
</comment>
<reference evidence="3" key="1">
    <citation type="submission" date="2023-06" db="EMBL/GenBank/DDBJ databases">
        <title>Genomic of Parafulvivirga corallium.</title>
        <authorList>
            <person name="Wang G."/>
        </authorList>
    </citation>
    <scope>NUCLEOTIDE SEQUENCE</scope>
    <source>
        <strain evidence="3">BMA10</strain>
    </source>
</reference>
<dbReference type="Proteomes" id="UP001172082">
    <property type="component" value="Unassembled WGS sequence"/>
</dbReference>
<evidence type="ECO:0000313" key="4">
    <source>
        <dbReference type="Proteomes" id="UP001172082"/>
    </source>
</evidence>
<dbReference type="Pfam" id="PF13568">
    <property type="entry name" value="OMP_b-brl_2"/>
    <property type="match status" value="1"/>
</dbReference>
<dbReference type="EMBL" id="JAUJEA010000001">
    <property type="protein sequence ID" value="MDN5200272.1"/>
    <property type="molecule type" value="Genomic_DNA"/>
</dbReference>
<organism evidence="3 4">
    <name type="scientific">Splendidivirga corallicola</name>
    <dbReference type="NCBI Taxonomy" id="3051826"/>
    <lineage>
        <taxon>Bacteria</taxon>
        <taxon>Pseudomonadati</taxon>
        <taxon>Bacteroidota</taxon>
        <taxon>Cytophagia</taxon>
        <taxon>Cytophagales</taxon>
        <taxon>Splendidivirgaceae</taxon>
        <taxon>Splendidivirga</taxon>
    </lineage>
</organism>
<keyword evidence="1" id="KW-0732">Signal</keyword>
<evidence type="ECO:0000259" key="2">
    <source>
        <dbReference type="Pfam" id="PF13568"/>
    </source>
</evidence>
<feature type="domain" description="Outer membrane protein beta-barrel" evidence="2">
    <location>
        <begin position="21"/>
        <end position="194"/>
    </location>
</feature>
<dbReference type="InterPro" id="IPR025665">
    <property type="entry name" value="Beta-barrel_OMP_2"/>
</dbReference>